<accession>A0AAW5Z8A8</accession>
<dbReference type="EMBL" id="JANWOR010000581">
    <property type="protein sequence ID" value="MDA4179331.1"/>
    <property type="molecule type" value="Genomic_DNA"/>
</dbReference>
<name>A0AAW5Z8A8_ECOLX</name>
<organism evidence="1 2">
    <name type="scientific">Escherichia coli</name>
    <dbReference type="NCBI Taxonomy" id="562"/>
    <lineage>
        <taxon>Bacteria</taxon>
        <taxon>Pseudomonadati</taxon>
        <taxon>Pseudomonadota</taxon>
        <taxon>Gammaproteobacteria</taxon>
        <taxon>Enterobacterales</taxon>
        <taxon>Enterobacteriaceae</taxon>
        <taxon>Escherichia</taxon>
    </lineage>
</organism>
<gene>
    <name evidence="1" type="ORF">NY836_18490</name>
</gene>
<comment type="caution">
    <text evidence="1">The sequence shown here is derived from an EMBL/GenBank/DDBJ whole genome shotgun (WGS) entry which is preliminary data.</text>
</comment>
<evidence type="ECO:0000313" key="1">
    <source>
        <dbReference type="EMBL" id="MDA4179331.1"/>
    </source>
</evidence>
<protein>
    <submittedName>
        <fullName evidence="1">Uncharacterized protein</fullName>
    </submittedName>
</protein>
<evidence type="ECO:0000313" key="2">
    <source>
        <dbReference type="Proteomes" id="UP001211064"/>
    </source>
</evidence>
<sequence length="105" mass="12565">MKKIIFSNESAVYDELMIHFPCQPLPHISNDITGLEELDIVYNFFQKKQWNEIANNFKIKDDSYALELGITFLPEKVFCYYIPLYIYASLFNKNDFWVFESDFIQ</sequence>
<dbReference type="AlphaFoldDB" id="A0AAW5Z8A8"/>
<reference evidence="1" key="1">
    <citation type="submission" date="2022-08" db="EMBL/GenBank/DDBJ databases">
        <title>Genome sequencing of human pathogens.</title>
        <authorList>
            <person name="Cao X."/>
        </authorList>
    </citation>
    <scope>NUCLEOTIDE SEQUENCE</scope>
    <source>
        <strain evidence="1">EC16126</strain>
    </source>
</reference>
<dbReference type="Proteomes" id="UP001211064">
    <property type="component" value="Unassembled WGS sequence"/>
</dbReference>
<proteinExistence type="predicted"/>
<feature type="non-terminal residue" evidence="1">
    <location>
        <position position="105"/>
    </location>
</feature>